<organism evidence="1 2">
    <name type="scientific">Pristionchus pacificus</name>
    <name type="common">Parasitic nematode worm</name>
    <dbReference type="NCBI Taxonomy" id="54126"/>
    <lineage>
        <taxon>Eukaryota</taxon>
        <taxon>Metazoa</taxon>
        <taxon>Ecdysozoa</taxon>
        <taxon>Nematoda</taxon>
        <taxon>Chromadorea</taxon>
        <taxon>Rhabditida</taxon>
        <taxon>Rhabditina</taxon>
        <taxon>Diplogasteromorpha</taxon>
        <taxon>Diplogasteroidea</taxon>
        <taxon>Neodiplogasteridae</taxon>
        <taxon>Pristionchus</taxon>
    </lineage>
</organism>
<sequence length="198" mass="22848">MDLTKFIAFVSSMAIALPVYYLATRCVIVLKRLRYWRNPFCKIFIVTLILNLIIYALLAIHLYMPGLGWLGGYCIKSAVYITFILYAIDILINIVVFYKFIKARKDRWTSSSLELSLHIYSFAMFFAGLLCCGAQFGLRYGPTDTDVQLFLHTFSNVSMNLLLLSPTVFILAFTSEIRRQVITCCYMRSRHFEVNPVI</sequence>
<evidence type="ECO:0000313" key="2">
    <source>
        <dbReference type="Proteomes" id="UP000005239"/>
    </source>
</evidence>
<proteinExistence type="predicted"/>
<evidence type="ECO:0000313" key="1">
    <source>
        <dbReference type="EnsemblMetazoa" id="PPA40910.1"/>
    </source>
</evidence>
<accession>A0A8R1UXW8</accession>
<protein>
    <submittedName>
        <fullName evidence="1">Uncharacterized protein</fullName>
    </submittedName>
</protein>
<keyword evidence="2" id="KW-1185">Reference proteome</keyword>
<reference evidence="1" key="2">
    <citation type="submission" date="2022-06" db="UniProtKB">
        <authorList>
            <consortium name="EnsemblMetazoa"/>
        </authorList>
    </citation>
    <scope>IDENTIFICATION</scope>
    <source>
        <strain evidence="1">PS312</strain>
    </source>
</reference>
<dbReference type="EnsemblMetazoa" id="PPA40910.1">
    <property type="protein sequence ID" value="PPA40910.1"/>
    <property type="gene ID" value="WBGene00279279"/>
</dbReference>
<name>A0A2A6CLD5_PRIPA</name>
<reference evidence="2" key="1">
    <citation type="journal article" date="2008" name="Nat. Genet.">
        <title>The Pristionchus pacificus genome provides a unique perspective on nematode lifestyle and parasitism.</title>
        <authorList>
            <person name="Dieterich C."/>
            <person name="Clifton S.W."/>
            <person name="Schuster L.N."/>
            <person name="Chinwalla A."/>
            <person name="Delehaunty K."/>
            <person name="Dinkelacker I."/>
            <person name="Fulton L."/>
            <person name="Fulton R."/>
            <person name="Godfrey J."/>
            <person name="Minx P."/>
            <person name="Mitreva M."/>
            <person name="Roeseler W."/>
            <person name="Tian H."/>
            <person name="Witte H."/>
            <person name="Yang S.P."/>
            <person name="Wilson R.K."/>
            <person name="Sommer R.J."/>
        </authorList>
    </citation>
    <scope>NUCLEOTIDE SEQUENCE [LARGE SCALE GENOMIC DNA]</scope>
    <source>
        <strain evidence="2">PS312</strain>
    </source>
</reference>
<dbReference type="Proteomes" id="UP000005239">
    <property type="component" value="Unassembled WGS sequence"/>
</dbReference>
<accession>A0A2A6CLD5</accession>
<gene>
    <name evidence="1" type="primary">WBGene00279279</name>
</gene>
<dbReference type="AlphaFoldDB" id="A0A2A6CLD5"/>